<feature type="transmembrane region" description="Helical" evidence="1">
    <location>
        <begin position="290"/>
        <end position="312"/>
    </location>
</feature>
<feature type="transmembrane region" description="Helical" evidence="1">
    <location>
        <begin position="351"/>
        <end position="379"/>
    </location>
</feature>
<proteinExistence type="predicted"/>
<feature type="transmembrane region" description="Helical" evidence="1">
    <location>
        <begin position="197"/>
        <end position="214"/>
    </location>
</feature>
<accession>A0A0B2VGH2</accession>
<feature type="transmembrane region" description="Helical" evidence="1">
    <location>
        <begin position="226"/>
        <end position="250"/>
    </location>
</feature>
<dbReference type="Gene3D" id="1.10.287.70">
    <property type="match status" value="1"/>
</dbReference>
<keyword evidence="1" id="KW-0472">Membrane</keyword>
<keyword evidence="1" id="KW-1133">Transmembrane helix</keyword>
<feature type="domain" description="RSE1/DDB1/CPSF1 C-terminal" evidence="2">
    <location>
        <begin position="2"/>
        <end position="45"/>
    </location>
</feature>
<keyword evidence="4" id="KW-1185">Reference proteome</keyword>
<organism evidence="3 4">
    <name type="scientific">Toxocara canis</name>
    <name type="common">Canine roundworm</name>
    <dbReference type="NCBI Taxonomy" id="6265"/>
    <lineage>
        <taxon>Eukaryota</taxon>
        <taxon>Metazoa</taxon>
        <taxon>Ecdysozoa</taxon>
        <taxon>Nematoda</taxon>
        <taxon>Chromadorea</taxon>
        <taxon>Rhabditida</taxon>
        <taxon>Spirurina</taxon>
        <taxon>Ascaridomorpha</taxon>
        <taxon>Ascaridoidea</taxon>
        <taxon>Toxocaridae</taxon>
        <taxon>Toxocara</taxon>
    </lineage>
</organism>
<feature type="transmembrane region" description="Helical" evidence="1">
    <location>
        <begin position="46"/>
        <end position="68"/>
    </location>
</feature>
<name>A0A0B2VGH2_TOXCA</name>
<evidence type="ECO:0000256" key="1">
    <source>
        <dbReference type="SAM" id="Phobius"/>
    </source>
</evidence>
<sequence length="418" mass="47293">KDNQLSIFCDDTSPRFVTCICILDYDTVAVGDRFGSNEVMKLLPNVIILIIVPGVLAIVLLVGPTAIVGCEWRKEQIAIENGMSTAIRLKALREEYIGRAVRAFNYSTYTYREVKHFLKDYMAHVQPLYAEYLTIGRVVEIGDTTDAVFTFPNALALLVSYAITTDFLKDYMAHVQPLYAEYLTIGRVVEIGDTTDAVFTFPNALALLVSYAITTGHTNVDIRDAYGQSILAIFAYIGTIVLSIIIASMCQTYNCALRFLFAKIVRLDESTTNPDRVSYKYMWAVAKRDGLVLLTALVLLVAVIAAGTALMIHDQPDWTWTMALVYVQAAALTSGHTRYVPKLIEANKATALYVIFWLALHIWLISFMALFFNALIVFIRSIYTTQWAEIDDRQLYALEEKMERRKRLRQLENPKYED</sequence>
<keyword evidence="1" id="KW-0812">Transmembrane</keyword>
<reference evidence="3 4" key="1">
    <citation type="submission" date="2014-11" db="EMBL/GenBank/DDBJ databases">
        <title>Genetic blueprint of the zoonotic pathogen Toxocara canis.</title>
        <authorList>
            <person name="Zhu X.-Q."/>
            <person name="Korhonen P.K."/>
            <person name="Cai H."/>
            <person name="Young N.D."/>
            <person name="Nejsum P."/>
            <person name="von Samson-Himmelstjerna G."/>
            <person name="Boag P.R."/>
            <person name="Tan P."/>
            <person name="Li Q."/>
            <person name="Min J."/>
            <person name="Yang Y."/>
            <person name="Wang X."/>
            <person name="Fang X."/>
            <person name="Hall R.S."/>
            <person name="Hofmann A."/>
            <person name="Sternberg P.W."/>
            <person name="Jex A.R."/>
            <person name="Gasser R.B."/>
        </authorList>
    </citation>
    <scope>NUCLEOTIDE SEQUENCE [LARGE SCALE GENOMIC DNA]</scope>
    <source>
        <strain evidence="3">PN_DK_2014</strain>
    </source>
</reference>
<dbReference type="Proteomes" id="UP000031036">
    <property type="component" value="Unassembled WGS sequence"/>
</dbReference>
<dbReference type="STRING" id="6265.A0A0B2VGH2"/>
<dbReference type="Pfam" id="PF03178">
    <property type="entry name" value="CPSF_A"/>
    <property type="match status" value="1"/>
</dbReference>
<dbReference type="InterPro" id="IPR004871">
    <property type="entry name" value="RSE1/DDB1/CPSF1_C"/>
</dbReference>
<dbReference type="EMBL" id="JPKZ01001320">
    <property type="protein sequence ID" value="KHN82621.1"/>
    <property type="molecule type" value="Genomic_DNA"/>
</dbReference>
<evidence type="ECO:0000313" key="4">
    <source>
        <dbReference type="Proteomes" id="UP000031036"/>
    </source>
</evidence>
<protein>
    <submittedName>
        <fullName evidence="3">Splicing factor 3B subunit 3</fullName>
    </submittedName>
</protein>
<evidence type="ECO:0000259" key="2">
    <source>
        <dbReference type="Pfam" id="PF03178"/>
    </source>
</evidence>
<gene>
    <name evidence="3" type="primary">sf3b3</name>
    <name evidence="3" type="ORF">Tcan_10390</name>
</gene>
<dbReference type="OrthoDB" id="10542668at2759"/>
<feature type="non-terminal residue" evidence="3">
    <location>
        <position position="1"/>
    </location>
</feature>
<evidence type="ECO:0000313" key="3">
    <source>
        <dbReference type="EMBL" id="KHN82621.1"/>
    </source>
</evidence>
<dbReference type="AlphaFoldDB" id="A0A0B2VGH2"/>
<comment type="caution">
    <text evidence="3">The sequence shown here is derived from an EMBL/GenBank/DDBJ whole genome shotgun (WGS) entry which is preliminary data.</text>
</comment>